<keyword evidence="5" id="KW-1185">Reference proteome</keyword>
<sequence length="1048" mass="120239">MRKLRLSPTEEPCGDEMEAATLHQDSPEPATEGTAEEVQWTWKRNVLGRSKSKIKLYSKRSIIDQITTELKLIGDGVFQELINSCFGSLMRFDTQGVVCHAALDYLFAHEVSKADAGPDELWFRVGGRFIRFSKYEYALVTGLSFRTTTFDPSAEHCPPASGLFLRHYHDRKLTMDDLRRNFINGVFRDSPTDALKVAKLLLVYFLLFGLDGRRTYIDVWAWTLIEDNEGWETFMWGKYTYQFLLSYLQGLPPNTKGQSYHIYGYVWAFLIWTFESVPELGIICGVRTSDDVLPRCLRWRFPETRVDMEGFSDHQTEVHMMLKPSAEEKKQPYWEHMIHDDFRSDVCYIDQDNTTPINPSSGDVLPVCRRRGFEASLTPRSCSNYASPSTGKRKRTDPQTTHASDQEETIQKELMLVRQEVALVQQELPSVIRQEIHLKLKEILSGRSSPEMRDPTVDMQCDETEVVTPVVPRVCEKCKCVDTMVVTMSKEIQDLRHEKLAAIKTIYELKQKQLEADKVVDELRRKNLEANLKILEFDKAVELSNEAVNQEGEDKLIFELNEKIDELKNQNLESEQLLGGVQEKCKHLDTMVMEMGKEIDELRVLRHGKLGAINTVKELRLKQLEVDKVVEELKRKNLEANLRILELDKAVELLHVDVNQAEEDKLIFELNEKIKDLKTQNLETEGLVGVFQEKCKHFDTMVVEMGKEIDELRKEKSAAINTVKELKQKQSEADKVVEELKRENREANSRICGCSWGLKTAELYKLESDKAVEQYKRRYENLSELMMDTEVRDLSNHVNDVNVLTSSEEGRNLDIPDFNDSTPDDVENVVVKSRGVRSTSTGDRDSGLSKKGDRNSVQPRTRKNDDAHTVKASHGTQSGRNPPCTVEDNEHRDQSALEFNALNDEVSSDDSEDESCTDSRMDDLIASLRCEHLVRKWISEADMLQAFQHDEVLCMNAVCALYRQNIFARKPKRRSKKGRFIPVDPMSGCALAKYLIDGDRELRLRKSVSEVKKERPDVIGECRKLATAYVGKLFQIYSAADDPFFGQS</sequence>
<dbReference type="PANTHER" id="PTHR34380">
    <property type="entry name" value="BNAA03G12380D PROTEIN"/>
    <property type="match status" value="1"/>
</dbReference>
<evidence type="ECO:0000313" key="4">
    <source>
        <dbReference type="EMBL" id="KAL3633549.1"/>
    </source>
</evidence>
<feature type="coiled-coil region" evidence="1">
    <location>
        <begin position="509"/>
        <end position="584"/>
    </location>
</feature>
<reference evidence="5" key="1">
    <citation type="journal article" date="2024" name="IScience">
        <title>Strigolactones Initiate the Formation of Haustorium-like Structures in Castilleja.</title>
        <authorList>
            <person name="Buerger M."/>
            <person name="Peterson D."/>
            <person name="Chory J."/>
        </authorList>
    </citation>
    <scope>NUCLEOTIDE SEQUENCE [LARGE SCALE GENOMIC DNA]</scope>
</reference>
<dbReference type="InterPro" id="IPR015410">
    <property type="entry name" value="DUF1985"/>
</dbReference>
<protein>
    <recommendedName>
        <fullName evidence="3">DUF1985 domain-containing protein</fullName>
    </recommendedName>
</protein>
<dbReference type="Pfam" id="PF09331">
    <property type="entry name" value="DUF1985"/>
    <property type="match status" value="1"/>
</dbReference>
<feature type="region of interest" description="Disordered" evidence="2">
    <location>
        <begin position="810"/>
        <end position="891"/>
    </location>
</feature>
<keyword evidence="1" id="KW-0175">Coiled coil</keyword>
<dbReference type="EMBL" id="JAVIJP010000029">
    <property type="protein sequence ID" value="KAL3633549.1"/>
    <property type="molecule type" value="Genomic_DNA"/>
</dbReference>
<feature type="compositionally biased region" description="Basic and acidic residues" evidence="2">
    <location>
        <begin position="842"/>
        <end position="854"/>
    </location>
</feature>
<accession>A0ABD3CWR1</accession>
<feature type="region of interest" description="Disordered" evidence="2">
    <location>
        <begin position="1"/>
        <end position="35"/>
    </location>
</feature>
<evidence type="ECO:0000256" key="1">
    <source>
        <dbReference type="SAM" id="Coils"/>
    </source>
</evidence>
<feature type="region of interest" description="Disordered" evidence="2">
    <location>
        <begin position="379"/>
        <end position="408"/>
    </location>
</feature>
<feature type="domain" description="DUF1985" evidence="3">
    <location>
        <begin position="118"/>
        <end position="245"/>
    </location>
</feature>
<name>A0ABD3CWR1_9LAMI</name>
<feature type="coiled-coil region" evidence="1">
    <location>
        <begin position="702"/>
        <end position="792"/>
    </location>
</feature>
<evidence type="ECO:0000259" key="3">
    <source>
        <dbReference type="Pfam" id="PF09331"/>
    </source>
</evidence>
<feature type="coiled-coil region" evidence="1">
    <location>
        <begin position="616"/>
        <end position="650"/>
    </location>
</feature>
<dbReference type="Proteomes" id="UP001632038">
    <property type="component" value="Unassembled WGS sequence"/>
</dbReference>
<comment type="caution">
    <text evidence="4">The sequence shown here is derived from an EMBL/GenBank/DDBJ whole genome shotgun (WGS) entry which is preliminary data.</text>
</comment>
<organism evidence="4 5">
    <name type="scientific">Castilleja foliolosa</name>
    <dbReference type="NCBI Taxonomy" id="1961234"/>
    <lineage>
        <taxon>Eukaryota</taxon>
        <taxon>Viridiplantae</taxon>
        <taxon>Streptophyta</taxon>
        <taxon>Embryophyta</taxon>
        <taxon>Tracheophyta</taxon>
        <taxon>Spermatophyta</taxon>
        <taxon>Magnoliopsida</taxon>
        <taxon>eudicotyledons</taxon>
        <taxon>Gunneridae</taxon>
        <taxon>Pentapetalae</taxon>
        <taxon>asterids</taxon>
        <taxon>lamiids</taxon>
        <taxon>Lamiales</taxon>
        <taxon>Orobanchaceae</taxon>
        <taxon>Pedicularideae</taxon>
        <taxon>Castillejinae</taxon>
        <taxon>Castilleja</taxon>
    </lineage>
</organism>
<proteinExistence type="predicted"/>
<feature type="compositionally biased region" description="Polar residues" evidence="2">
    <location>
        <begin position="379"/>
        <end position="390"/>
    </location>
</feature>
<gene>
    <name evidence="4" type="ORF">CASFOL_022311</name>
</gene>
<evidence type="ECO:0000313" key="5">
    <source>
        <dbReference type="Proteomes" id="UP001632038"/>
    </source>
</evidence>
<dbReference type="PANTHER" id="PTHR34380:SF1">
    <property type="entry name" value="OS01G0221300 PROTEIN"/>
    <property type="match status" value="1"/>
</dbReference>
<dbReference type="AlphaFoldDB" id="A0ABD3CWR1"/>
<evidence type="ECO:0000256" key="2">
    <source>
        <dbReference type="SAM" id="MobiDB-lite"/>
    </source>
</evidence>